<feature type="region of interest" description="Disordered" evidence="1">
    <location>
        <begin position="469"/>
        <end position="518"/>
    </location>
</feature>
<dbReference type="OrthoDB" id="9157617at2"/>
<gene>
    <name evidence="2" type="ORF">EIP75_05650</name>
</gene>
<evidence type="ECO:0000313" key="3">
    <source>
        <dbReference type="Proteomes" id="UP000269265"/>
    </source>
</evidence>
<name>A0A3R8S470_9BURK</name>
<reference evidence="2 3" key="1">
    <citation type="submission" date="2018-12" db="EMBL/GenBank/DDBJ databases">
        <title>The whole draft genome of Aquabacterium sp. SJQ9.</title>
        <authorList>
            <person name="Sun L."/>
            <person name="Gao X."/>
            <person name="Chen W."/>
            <person name="Huang K."/>
        </authorList>
    </citation>
    <scope>NUCLEOTIDE SEQUENCE [LARGE SCALE GENOMIC DNA]</scope>
    <source>
        <strain evidence="2 3">SJQ9</strain>
    </source>
</reference>
<evidence type="ECO:0000256" key="1">
    <source>
        <dbReference type="SAM" id="MobiDB-lite"/>
    </source>
</evidence>
<feature type="compositionally biased region" description="Polar residues" evidence="1">
    <location>
        <begin position="471"/>
        <end position="487"/>
    </location>
</feature>
<accession>A0A3R8S470</accession>
<feature type="compositionally biased region" description="Polar residues" evidence="1">
    <location>
        <begin position="298"/>
        <end position="307"/>
    </location>
</feature>
<feature type="region of interest" description="Disordered" evidence="1">
    <location>
        <begin position="288"/>
        <end position="307"/>
    </location>
</feature>
<evidence type="ECO:0000313" key="2">
    <source>
        <dbReference type="EMBL" id="RRS05062.1"/>
    </source>
</evidence>
<dbReference type="EMBL" id="RSED01000004">
    <property type="protein sequence ID" value="RRS05062.1"/>
    <property type="molecule type" value="Genomic_DNA"/>
</dbReference>
<proteinExistence type="predicted"/>
<protein>
    <submittedName>
        <fullName evidence="2">Uncharacterized protein</fullName>
    </submittedName>
</protein>
<sequence length="518" mass="54918">MPLTTDQPQGLLSQPPAPQGGLLSQIADFAGSPLGQGLLSAVSGGLSTAGRKGYGRWNTIGMAGLEGVKGYSAALEAERARQGLDIRSLQQQRLSDQEDRRWKFAQDLLGNGDGSMTIAPAPSALDRPLSLGYEPQGMDQRGIPSLAGMPAPNQSQFPSVTNAPAGPGVPGLPSFSASPGFQGGPSIPTSFNVPRQALAAEMLFNDGKKVGEWIYKNNSSEVDKWLQVPAEGGGLEVVGLDKQGRRVNTGVKPWIEPEWRDGGSALNAIDPVTLEVRRSFKKTLTPAEAAADQRVRENQQWQRDNGSTQIIQTDQGPVVVNTRSGQATPVTGPAGQTYGRSLSPIPSQASTAIITNQQNLAKINDALTLLEGDDVGKLKGDKEATGWKGYLPQAALNRADPNGIDARAMIADLGSLIIHDRSGAAVTAAESPRLMPFIPLITDSRETAVKKLQRFKQLYEAEQQGLRDIYSPSNGYRQPSFGANPQGGSRPPLTSFDKSGNGQANGGQRPPLSSFEGQ</sequence>
<dbReference type="AlphaFoldDB" id="A0A3R8S470"/>
<organism evidence="2 3">
    <name type="scientific">Aquabacterium soli</name>
    <dbReference type="NCBI Taxonomy" id="2493092"/>
    <lineage>
        <taxon>Bacteria</taxon>
        <taxon>Pseudomonadati</taxon>
        <taxon>Pseudomonadota</taxon>
        <taxon>Betaproteobacteria</taxon>
        <taxon>Burkholderiales</taxon>
        <taxon>Aquabacterium</taxon>
    </lineage>
</organism>
<comment type="caution">
    <text evidence="2">The sequence shown here is derived from an EMBL/GenBank/DDBJ whole genome shotgun (WGS) entry which is preliminary data.</text>
</comment>
<keyword evidence="3" id="KW-1185">Reference proteome</keyword>
<dbReference type="Proteomes" id="UP000269265">
    <property type="component" value="Unassembled WGS sequence"/>
</dbReference>
<dbReference type="RefSeq" id="WP_125242280.1">
    <property type="nucleotide sequence ID" value="NZ_RSED01000004.1"/>
</dbReference>